<dbReference type="KEGG" id="lins:G7067_09075"/>
<evidence type="ECO:0000313" key="3">
    <source>
        <dbReference type="Proteomes" id="UP000501387"/>
    </source>
</evidence>
<dbReference type="Proteomes" id="UP000501387">
    <property type="component" value="Chromosome"/>
</dbReference>
<evidence type="ECO:0000313" key="2">
    <source>
        <dbReference type="EMBL" id="QIM16529.1"/>
    </source>
</evidence>
<reference evidence="2 3" key="1">
    <citation type="submission" date="2020-03" db="EMBL/GenBank/DDBJ databases">
        <title>Leucobacter sp. nov., isolated from beetles.</title>
        <authorList>
            <person name="Hyun D.-W."/>
            <person name="Bae J.-W."/>
        </authorList>
    </citation>
    <scope>NUCLEOTIDE SEQUENCE [LARGE SCALE GENOMIC DNA]</scope>
    <source>
        <strain evidence="2 3">HDW9B</strain>
    </source>
</reference>
<sequence length="405" mass="43233">MSVIAAGLVASAPAHAAAGNITAIGVTVVNDGTAPWDSLDDSANNGIVRTNDSIKYRLNVSYGTLGDVSFTSTLPEGMEWDDSSLASAVCNGPGGGTLTDNKRTWTCNRSAESISESFDLTAWVYSVANGDVIRPSVTGGAITTQFPEVTVAAKPATEIRKYIGAQTFVSNYEHEGAKGFKFTEYVGLGATTVNGNVRGLEALDDTFTFTLKVPPHSIVQSAVVTRGTGTLSYSQAAPGDDVVFTVSGERSDFKDATQFLNPDFLSFARYDISVWVPYDPTLPAGQVTNVQTQLTGFDPDSVSGASNFDTGFAPGQEPGYTCPASGICWADNLRVSVTHSTARSHSLSEERTSVPFMHHSSRCWVMGMATRKVTRKLSRDSHFLRQPVSTTQGTRTIQPWIHTAV</sequence>
<feature type="signal peptide" evidence="1">
    <location>
        <begin position="1"/>
        <end position="16"/>
    </location>
</feature>
<gene>
    <name evidence="2" type="ORF">G7067_09075</name>
</gene>
<accession>A0A6G8FJR9</accession>
<protein>
    <submittedName>
        <fullName evidence="2">Uncharacterized protein</fullName>
    </submittedName>
</protein>
<proteinExistence type="predicted"/>
<dbReference type="AlphaFoldDB" id="A0A6G8FJR9"/>
<keyword evidence="1" id="KW-0732">Signal</keyword>
<organism evidence="2 3">
    <name type="scientific">Leucobacter insecticola</name>
    <dbReference type="NCBI Taxonomy" id="2714934"/>
    <lineage>
        <taxon>Bacteria</taxon>
        <taxon>Bacillati</taxon>
        <taxon>Actinomycetota</taxon>
        <taxon>Actinomycetes</taxon>
        <taxon>Micrococcales</taxon>
        <taxon>Microbacteriaceae</taxon>
        <taxon>Leucobacter</taxon>
    </lineage>
</organism>
<evidence type="ECO:0000256" key="1">
    <source>
        <dbReference type="SAM" id="SignalP"/>
    </source>
</evidence>
<dbReference type="RefSeq" id="WP_166323615.1">
    <property type="nucleotide sequence ID" value="NZ_CP049934.1"/>
</dbReference>
<dbReference type="EMBL" id="CP049934">
    <property type="protein sequence ID" value="QIM16529.1"/>
    <property type="molecule type" value="Genomic_DNA"/>
</dbReference>
<name>A0A6G8FJR9_9MICO</name>
<feature type="chain" id="PRO_5026090616" evidence="1">
    <location>
        <begin position="17"/>
        <end position="405"/>
    </location>
</feature>
<keyword evidence="3" id="KW-1185">Reference proteome</keyword>